<proteinExistence type="predicted"/>
<feature type="compositionally biased region" description="Basic and acidic residues" evidence="1">
    <location>
        <begin position="49"/>
        <end position="60"/>
    </location>
</feature>
<comment type="caution">
    <text evidence="2">The sequence shown here is derived from an EMBL/GenBank/DDBJ whole genome shotgun (WGS) entry which is preliminary data.</text>
</comment>
<dbReference type="Proteomes" id="UP000055048">
    <property type="component" value="Unassembled WGS sequence"/>
</dbReference>
<sequence length="75" mass="8406">MKQIFYTLTVVQWMNGRPGGGIRFQMGTSDELFGSNKGKKKVSSSTTSRVDKMAGQRHDPGGQSSTGWLIWLRRQ</sequence>
<keyword evidence="3" id="KW-1185">Reference proteome</keyword>
<evidence type="ECO:0000256" key="1">
    <source>
        <dbReference type="SAM" id="MobiDB-lite"/>
    </source>
</evidence>
<evidence type="ECO:0000313" key="3">
    <source>
        <dbReference type="Proteomes" id="UP000055048"/>
    </source>
</evidence>
<gene>
    <name evidence="2" type="ORF">T05_5027</name>
</gene>
<dbReference type="EMBL" id="JYDJ01000107">
    <property type="protein sequence ID" value="KRX43955.1"/>
    <property type="molecule type" value="Genomic_DNA"/>
</dbReference>
<evidence type="ECO:0000313" key="2">
    <source>
        <dbReference type="EMBL" id="KRX43955.1"/>
    </source>
</evidence>
<reference evidence="2 3" key="1">
    <citation type="submission" date="2015-01" db="EMBL/GenBank/DDBJ databases">
        <title>Evolution of Trichinella species and genotypes.</title>
        <authorList>
            <person name="Korhonen P.K."/>
            <person name="Edoardo P."/>
            <person name="Giuseppe L.R."/>
            <person name="Gasser R.B."/>
        </authorList>
    </citation>
    <scope>NUCLEOTIDE SEQUENCE [LARGE SCALE GENOMIC DNA]</scope>
    <source>
        <strain evidence="2">ISS417</strain>
    </source>
</reference>
<dbReference type="AlphaFoldDB" id="A0A0V0TZZ1"/>
<name>A0A0V0TZZ1_9BILA</name>
<protein>
    <submittedName>
        <fullName evidence="2">Uncharacterized protein</fullName>
    </submittedName>
</protein>
<organism evidence="2 3">
    <name type="scientific">Trichinella murrelli</name>
    <dbReference type="NCBI Taxonomy" id="144512"/>
    <lineage>
        <taxon>Eukaryota</taxon>
        <taxon>Metazoa</taxon>
        <taxon>Ecdysozoa</taxon>
        <taxon>Nematoda</taxon>
        <taxon>Enoplea</taxon>
        <taxon>Dorylaimia</taxon>
        <taxon>Trichinellida</taxon>
        <taxon>Trichinellidae</taxon>
        <taxon>Trichinella</taxon>
    </lineage>
</organism>
<feature type="region of interest" description="Disordered" evidence="1">
    <location>
        <begin position="29"/>
        <end position="66"/>
    </location>
</feature>
<accession>A0A0V0TZZ1</accession>